<keyword evidence="7" id="KW-0862">Zinc</keyword>
<keyword evidence="8" id="KW-0546">Nucleotide metabolism</keyword>
<evidence type="ECO:0000256" key="7">
    <source>
        <dbReference type="ARBA" id="ARBA00022833"/>
    </source>
</evidence>
<feature type="region of interest" description="Disordered" evidence="11">
    <location>
        <begin position="105"/>
        <end position="134"/>
    </location>
</feature>
<comment type="cofactor">
    <cofactor evidence="1">
        <name>Zn(2+)</name>
        <dbReference type="ChEBI" id="CHEBI:29105"/>
    </cofactor>
</comment>
<evidence type="ECO:0000256" key="9">
    <source>
        <dbReference type="ARBA" id="ARBA00072037"/>
    </source>
</evidence>
<evidence type="ECO:0000256" key="6">
    <source>
        <dbReference type="ARBA" id="ARBA00022801"/>
    </source>
</evidence>
<dbReference type="SUPFAM" id="SSF51556">
    <property type="entry name" value="Metallo-dependent hydrolases"/>
    <property type="match status" value="1"/>
</dbReference>
<dbReference type="Proteomes" id="UP000664534">
    <property type="component" value="Unassembled WGS sequence"/>
</dbReference>
<dbReference type="GO" id="GO:0003876">
    <property type="term" value="F:AMP deaminase activity"/>
    <property type="evidence" value="ECO:0007669"/>
    <property type="project" value="UniProtKB-EC"/>
</dbReference>
<evidence type="ECO:0000256" key="8">
    <source>
        <dbReference type="ARBA" id="ARBA00023080"/>
    </source>
</evidence>
<feature type="region of interest" description="Disordered" evidence="11">
    <location>
        <begin position="879"/>
        <end position="912"/>
    </location>
</feature>
<proteinExistence type="inferred from homology"/>
<evidence type="ECO:0000313" key="13">
    <source>
        <dbReference type="Proteomes" id="UP000664534"/>
    </source>
</evidence>
<dbReference type="Pfam" id="PF19326">
    <property type="entry name" value="AMP_deaminase"/>
    <property type="match status" value="1"/>
</dbReference>
<dbReference type="OrthoDB" id="1723809at2759"/>
<dbReference type="NCBIfam" id="TIGR01429">
    <property type="entry name" value="AMP_deaminase"/>
    <property type="match status" value="1"/>
</dbReference>
<feature type="compositionally biased region" description="Polar residues" evidence="11">
    <location>
        <begin position="253"/>
        <end position="267"/>
    </location>
</feature>
<evidence type="ECO:0000313" key="12">
    <source>
        <dbReference type="EMBL" id="CAF9920209.1"/>
    </source>
</evidence>
<comment type="pathway">
    <text evidence="2">Purine metabolism; IMP biosynthesis via salvage pathway; IMP from AMP: step 1/1.</text>
</comment>
<protein>
    <recommendedName>
        <fullName evidence="9">AMP deaminase</fullName>
        <ecNumber evidence="4">3.5.4.6</ecNumber>
    </recommendedName>
    <alternativeName>
        <fullName evidence="10">Myoadenylate deaminase</fullName>
    </alternativeName>
</protein>
<reference evidence="12" key="1">
    <citation type="submission" date="2021-03" db="EMBL/GenBank/DDBJ databases">
        <authorList>
            <person name="Tagirdzhanova G."/>
        </authorList>
    </citation>
    <scope>NUCLEOTIDE SEQUENCE</scope>
</reference>
<dbReference type="FunFam" id="4.10.800.20:FF:000001">
    <property type="entry name" value="AMP deaminase"/>
    <property type="match status" value="1"/>
</dbReference>
<dbReference type="FunFam" id="3.20.20.140:FF:000035">
    <property type="entry name" value="Probable amp deaminase"/>
    <property type="match status" value="1"/>
</dbReference>
<feature type="compositionally biased region" description="Acidic residues" evidence="11">
    <location>
        <begin position="1"/>
        <end position="11"/>
    </location>
</feature>
<keyword evidence="13" id="KW-1185">Reference proteome</keyword>
<dbReference type="GO" id="GO:0046872">
    <property type="term" value="F:metal ion binding"/>
    <property type="evidence" value="ECO:0007669"/>
    <property type="project" value="UniProtKB-KW"/>
</dbReference>
<feature type="region of interest" description="Disordered" evidence="11">
    <location>
        <begin position="172"/>
        <end position="194"/>
    </location>
</feature>
<dbReference type="GO" id="GO:0005829">
    <property type="term" value="C:cytosol"/>
    <property type="evidence" value="ECO:0007669"/>
    <property type="project" value="TreeGrafter"/>
</dbReference>
<dbReference type="AlphaFoldDB" id="A0A8H3F910"/>
<name>A0A8H3F910_9LECA</name>
<sequence>MQSEWDDEEEGGSSGAGLGGDFVQEDFNVGEDVEHDHDGYGTPLNDTDADGDGQLHDRGAKTAYYNSAAEKSLSHAEAKLFFQRHQLETSQHDAEAPNPLARARTLSSTADGDGGLSRTASTASRRSVRGYAQRDRNLRLAEGIASSPTLSAADQPGTNDEVHVADSHLDADEAVGHETEVGCATEERRASGSDISPELSAISINIRRVLDIRHKYISLSLQGPGDNPKDTPAWRIYPPPPNPTWGDNKTRPIGQTSGSSGPSNSRVLSAESDHVQTKPLPGGPHNGNPTPQQLPASPTAKRRKPGQDIGEDFDMLDLLPLPGKDGQISFQLDQGSVYQIFEATQPAPNATPLVKVPTLREFYIDMDQVQNVSSDGPTKSFAFRQLDILEGRFHLYFLVDSYQETADCKRVPHRDFYNVRKVDTHVHHSACMNQKHLLRFIKSKMKKSPDEVVMFRDGKELTLKEVFESINLTAYDLSIDTLDMHAHTDSFHRFDKFNLKYNPIGESRLREIFLKTDNYINGRYLAEITKEVISDLESSKYQFVEWRVSIYGRSIDEWDKLAAWVIDNKLVSHNVRWLIQIPRLFGMYKANGQMDTYEEIIVNVFQPLYEVTKDPSSHPKLHAFLHRVIGFDSVDDESKVETRLYRKYPPPKEWNTKQNPPYTYWIYHLFANMASLNVWRKRRGLNTFVLRPHCGEAGDVDHLAAAVLCCHSISHGLVLRKVPLLQYIFYLDQIGIAMSPLSNNALFLAYERNPFSKYFKRGLNVSLSTDDPLQFAFTKEPLIEEYSVAAQIYRLSAVDMCELAQHSVIQSGFEHALKQRWLGPDYHLPGVTGNNVAKSNVPNIRERFRHDTLVQELEMLERYAAAAFAPVQATTTPIRAPPSPAAAMHSSQAESPRAARMPASHSNTDVRSLDLQRTWRDHSRPARSSSMIMSPAQAKNTAWIDGTPPPPRIFPGVVHERARRGSMRQGSSSEKDANAANATAATGSRPLPWEQDDKGLQEAVAEEPREQGHGEEASG</sequence>
<dbReference type="CDD" id="cd01319">
    <property type="entry name" value="AMPD"/>
    <property type="match status" value="1"/>
</dbReference>
<evidence type="ECO:0000256" key="4">
    <source>
        <dbReference type="ARBA" id="ARBA00012775"/>
    </source>
</evidence>
<feature type="region of interest" description="Disordered" evidence="11">
    <location>
        <begin position="1"/>
        <end position="58"/>
    </location>
</feature>
<feature type="compositionally biased region" description="Basic and acidic residues" evidence="11">
    <location>
        <begin position="172"/>
        <end position="191"/>
    </location>
</feature>
<evidence type="ECO:0000256" key="2">
    <source>
        <dbReference type="ARBA" id="ARBA00004955"/>
    </source>
</evidence>
<dbReference type="InterPro" id="IPR006650">
    <property type="entry name" value="A/AMP_deam_AS"/>
</dbReference>
<dbReference type="Gene3D" id="4.10.800.20">
    <property type="match status" value="1"/>
</dbReference>
<evidence type="ECO:0000256" key="3">
    <source>
        <dbReference type="ARBA" id="ARBA00006676"/>
    </source>
</evidence>
<dbReference type="GO" id="GO:0046033">
    <property type="term" value="P:AMP metabolic process"/>
    <property type="evidence" value="ECO:0007669"/>
    <property type="project" value="TreeGrafter"/>
</dbReference>
<dbReference type="EMBL" id="CAJPDT010000024">
    <property type="protein sequence ID" value="CAF9920209.1"/>
    <property type="molecule type" value="Genomic_DNA"/>
</dbReference>
<evidence type="ECO:0000256" key="5">
    <source>
        <dbReference type="ARBA" id="ARBA00022723"/>
    </source>
</evidence>
<feature type="compositionally biased region" description="Polar residues" evidence="11">
    <location>
        <begin position="287"/>
        <end position="296"/>
    </location>
</feature>
<gene>
    <name evidence="12" type="primary">AMD1</name>
    <name evidence="12" type="ORF">IMSHALPRED_004847</name>
</gene>
<dbReference type="PROSITE" id="PS00485">
    <property type="entry name" value="A_DEAMINASE"/>
    <property type="match status" value="1"/>
</dbReference>
<evidence type="ECO:0000256" key="10">
    <source>
        <dbReference type="ARBA" id="ARBA00078830"/>
    </source>
</evidence>
<comment type="similarity">
    <text evidence="3">Belongs to the metallo-dependent hydrolases superfamily. Adenosine and AMP deaminases family.</text>
</comment>
<feature type="region of interest" description="Disordered" evidence="11">
    <location>
        <begin position="220"/>
        <end position="311"/>
    </location>
</feature>
<accession>A0A8H3F910</accession>
<keyword evidence="5" id="KW-0479">Metal-binding</keyword>
<keyword evidence="6" id="KW-0378">Hydrolase</keyword>
<dbReference type="EC" id="3.5.4.6" evidence="4"/>
<dbReference type="Gene3D" id="3.20.20.140">
    <property type="entry name" value="Metal-dependent hydrolases"/>
    <property type="match status" value="1"/>
</dbReference>
<feature type="region of interest" description="Disordered" evidence="11">
    <location>
        <begin position="961"/>
        <end position="1019"/>
    </location>
</feature>
<dbReference type="GO" id="GO:0032264">
    <property type="term" value="P:IMP salvage"/>
    <property type="evidence" value="ECO:0007669"/>
    <property type="project" value="UniProtKB-UniPathway"/>
</dbReference>
<comment type="caution">
    <text evidence="12">The sequence shown here is derived from an EMBL/GenBank/DDBJ whole genome shotgun (WGS) entry which is preliminary data.</text>
</comment>
<dbReference type="PANTHER" id="PTHR11359:SF0">
    <property type="entry name" value="AMP DEAMINASE"/>
    <property type="match status" value="1"/>
</dbReference>
<dbReference type="PANTHER" id="PTHR11359">
    <property type="entry name" value="AMP DEAMINASE"/>
    <property type="match status" value="1"/>
</dbReference>
<dbReference type="InterPro" id="IPR006329">
    <property type="entry name" value="AMPD"/>
</dbReference>
<evidence type="ECO:0000256" key="11">
    <source>
        <dbReference type="SAM" id="MobiDB-lite"/>
    </source>
</evidence>
<evidence type="ECO:0000256" key="1">
    <source>
        <dbReference type="ARBA" id="ARBA00001947"/>
    </source>
</evidence>
<dbReference type="InterPro" id="IPR032466">
    <property type="entry name" value="Metal_Hydrolase"/>
</dbReference>
<organism evidence="12 13">
    <name type="scientific">Imshaugia aleurites</name>
    <dbReference type="NCBI Taxonomy" id="172621"/>
    <lineage>
        <taxon>Eukaryota</taxon>
        <taxon>Fungi</taxon>
        <taxon>Dikarya</taxon>
        <taxon>Ascomycota</taxon>
        <taxon>Pezizomycotina</taxon>
        <taxon>Lecanoromycetes</taxon>
        <taxon>OSLEUM clade</taxon>
        <taxon>Lecanoromycetidae</taxon>
        <taxon>Lecanorales</taxon>
        <taxon>Lecanorineae</taxon>
        <taxon>Parmeliaceae</taxon>
        <taxon>Imshaugia</taxon>
    </lineage>
</organism>
<feature type="compositionally biased region" description="Basic and acidic residues" evidence="11">
    <location>
        <begin position="995"/>
        <end position="1019"/>
    </location>
</feature>
<dbReference type="UniPathway" id="UPA00591">
    <property type="reaction ID" value="UER00663"/>
</dbReference>